<dbReference type="Proteomes" id="UP001341820">
    <property type="component" value="Unassembled WGS sequence"/>
</dbReference>
<dbReference type="RefSeq" id="WP_328238905.1">
    <property type="nucleotide sequence ID" value="NZ_JAROAS010000063.1"/>
</dbReference>
<keyword evidence="2" id="KW-1185">Reference proteome</keyword>
<gene>
    <name evidence="1" type="ORF">P5F74_19430</name>
</gene>
<reference evidence="1 2" key="1">
    <citation type="submission" date="2023-03" db="EMBL/GenBank/DDBJ databases">
        <title>Bacillus Genome Sequencing.</title>
        <authorList>
            <person name="Dunlap C."/>
        </authorList>
    </citation>
    <scope>NUCLEOTIDE SEQUENCE [LARGE SCALE GENOMIC DNA]</scope>
    <source>
        <strain evidence="1 2">B-4107</strain>
    </source>
</reference>
<protein>
    <recommendedName>
        <fullName evidence="3">DUF4352 domain-containing protein</fullName>
    </recommendedName>
</protein>
<comment type="caution">
    <text evidence="1">The sequence shown here is derived from an EMBL/GenBank/DDBJ whole genome shotgun (WGS) entry which is preliminary data.</text>
</comment>
<name>A0ABU6NQ05_9BACI</name>
<evidence type="ECO:0000313" key="2">
    <source>
        <dbReference type="Proteomes" id="UP001341820"/>
    </source>
</evidence>
<dbReference type="EMBL" id="JAROAS010000063">
    <property type="protein sequence ID" value="MED4130285.1"/>
    <property type="molecule type" value="Genomic_DNA"/>
</dbReference>
<evidence type="ECO:0000313" key="1">
    <source>
        <dbReference type="EMBL" id="MED4130285.1"/>
    </source>
</evidence>
<proteinExistence type="predicted"/>
<sequence length="137" mass="16070">MKVDRLAKIEVETTEEIEDDYEKRILIVTLIHEGETDYEISPQDFILASDEGNAYKQLTVSEGFGKEYLYSMLDNSKARIPDSRNTDEILQFGNVYAVPKDDKDYLFTMKTDEFETGEYWIKLHKSSNDEFILYELK</sequence>
<accession>A0ABU6NQ05</accession>
<organism evidence="1 2">
    <name type="scientific">Shouchella miscanthi</name>
    <dbReference type="NCBI Taxonomy" id="2598861"/>
    <lineage>
        <taxon>Bacteria</taxon>
        <taxon>Bacillati</taxon>
        <taxon>Bacillota</taxon>
        <taxon>Bacilli</taxon>
        <taxon>Bacillales</taxon>
        <taxon>Bacillaceae</taxon>
        <taxon>Shouchella</taxon>
    </lineage>
</organism>
<evidence type="ECO:0008006" key="3">
    <source>
        <dbReference type="Google" id="ProtNLM"/>
    </source>
</evidence>